<accession>A0A564ZKN3</accession>
<sequence>MLAKKTSKNQITLPKAIVTQLPEVEYFEVSLRKGEVVLKPVEVTVPGERLKVVRAKIRALGLTEQDVDRAIRWARDRQT</sequence>
<reference evidence="1 2" key="1">
    <citation type="submission" date="2019-07" db="EMBL/GenBank/DDBJ databases">
        <authorList>
            <person name="Cremers G."/>
        </authorList>
    </citation>
    <scope>NUCLEOTIDE SEQUENCE [LARGE SCALE GENOMIC DNA]</scope>
</reference>
<dbReference type="Proteomes" id="UP000334340">
    <property type="component" value="Unassembled WGS sequence"/>
</dbReference>
<dbReference type="EMBL" id="CABIKM010000022">
    <property type="protein sequence ID" value="VUZ85108.1"/>
    <property type="molecule type" value="Genomic_DNA"/>
</dbReference>
<proteinExistence type="predicted"/>
<evidence type="ECO:0000313" key="1">
    <source>
        <dbReference type="EMBL" id="VUZ85108.1"/>
    </source>
</evidence>
<evidence type="ECO:0008006" key="3">
    <source>
        <dbReference type="Google" id="ProtNLM"/>
    </source>
</evidence>
<protein>
    <recommendedName>
        <fullName evidence="3">SpoVT / AbrB like domain protein</fullName>
    </recommendedName>
</protein>
<dbReference type="AlphaFoldDB" id="A0A564ZKN3"/>
<organism evidence="1 2">
    <name type="scientific">Candidatus Methylomirabilis lanthanidiphila</name>
    <dbReference type="NCBI Taxonomy" id="2211376"/>
    <lineage>
        <taxon>Bacteria</taxon>
        <taxon>Candidatus Methylomirabilota</taxon>
        <taxon>Candidatus Methylomirabilia</taxon>
        <taxon>Candidatus Methylomirabilales</taxon>
        <taxon>Candidatus Methylomirabilaceae</taxon>
        <taxon>Candidatus Methylomirabilis</taxon>
    </lineage>
</organism>
<keyword evidence="2" id="KW-1185">Reference proteome</keyword>
<name>A0A564ZKN3_9BACT</name>
<gene>
    <name evidence="1" type="ORF">MELA_01484</name>
</gene>
<evidence type="ECO:0000313" key="2">
    <source>
        <dbReference type="Proteomes" id="UP000334340"/>
    </source>
</evidence>